<feature type="compositionally biased region" description="Low complexity" evidence="1">
    <location>
        <begin position="23"/>
        <end position="41"/>
    </location>
</feature>
<accession>A0A7Y6C6Z3</accession>
<sequence>MGRHLRFGAVLIVVVLALTGFSTGSSSGKSGSKSKSRSSSSSGGGCSSSKKSNDTSHGSGYRGGYRDTHQDDTSSSSSGGSSSSTTTDQVTVTVVDCAGPGRTKRAKADTTAALRVTSHSTAGDLSVSLALHFENAAGSTLDSPTTKLRVAPGETRTVTVRMTNPRKAAQVRDCEVDRVTAVTV</sequence>
<dbReference type="Proteomes" id="UP000540128">
    <property type="component" value="Unassembled WGS sequence"/>
</dbReference>
<reference evidence="2 3" key="1">
    <citation type="submission" date="2020-03" db="EMBL/GenBank/DDBJ databases">
        <title>Complete genome sequence of sixteen Streptomyces strains facilitates identification of candidate genes involved in plant growth-promotion in grain legumes and cereals.</title>
        <authorList>
            <person name="Gopalakrishnan S."/>
            <person name="Thakur V."/>
            <person name="Saxena R."/>
            <person name="Vadlamudi S."/>
            <person name="Purohit S."/>
            <person name="Kumar V."/>
            <person name="Rathore A."/>
            <person name="Chitikineni A."/>
            <person name="Varshney R.K."/>
        </authorList>
    </citation>
    <scope>NUCLEOTIDE SEQUENCE [LARGE SCALE GENOMIC DNA]</scope>
    <source>
        <strain evidence="2 3">KAI-180</strain>
    </source>
</reference>
<protein>
    <submittedName>
        <fullName evidence="2">Uncharacterized protein</fullName>
    </submittedName>
</protein>
<name>A0A7Y6C6Z3_9ACTN</name>
<proteinExistence type="predicted"/>
<dbReference type="RefSeq" id="WP_030700059.1">
    <property type="nucleotide sequence ID" value="NZ_JAANNT010000003.1"/>
</dbReference>
<dbReference type="AlphaFoldDB" id="A0A7Y6C6Z3"/>
<evidence type="ECO:0000313" key="2">
    <source>
        <dbReference type="EMBL" id="NUV28083.1"/>
    </source>
</evidence>
<evidence type="ECO:0000313" key="3">
    <source>
        <dbReference type="Proteomes" id="UP000540128"/>
    </source>
</evidence>
<feature type="compositionally biased region" description="Low complexity" evidence="1">
    <location>
        <begin position="73"/>
        <end position="88"/>
    </location>
</feature>
<keyword evidence="3" id="KW-1185">Reference proteome</keyword>
<comment type="caution">
    <text evidence="2">The sequence shown here is derived from an EMBL/GenBank/DDBJ whole genome shotgun (WGS) entry which is preliminary data.</text>
</comment>
<organism evidence="2 3">
    <name type="scientific">Streptomyces odorifer</name>
    <dbReference type="NCBI Taxonomy" id="53450"/>
    <lineage>
        <taxon>Bacteria</taxon>
        <taxon>Bacillati</taxon>
        <taxon>Actinomycetota</taxon>
        <taxon>Actinomycetes</taxon>
        <taxon>Kitasatosporales</taxon>
        <taxon>Streptomycetaceae</taxon>
        <taxon>Streptomyces</taxon>
        <taxon>Streptomyces albidoflavus group</taxon>
    </lineage>
</organism>
<feature type="region of interest" description="Disordered" evidence="1">
    <location>
        <begin position="23"/>
        <end position="88"/>
    </location>
</feature>
<evidence type="ECO:0000256" key="1">
    <source>
        <dbReference type="SAM" id="MobiDB-lite"/>
    </source>
</evidence>
<dbReference type="EMBL" id="JAANNT010000003">
    <property type="protein sequence ID" value="NUV28083.1"/>
    <property type="molecule type" value="Genomic_DNA"/>
</dbReference>
<gene>
    <name evidence="2" type="ORF">G6W59_06980</name>
</gene>